<dbReference type="InterPro" id="IPR036870">
    <property type="entry name" value="Ribosomal_bS18_sf"/>
</dbReference>
<keyword evidence="8" id="KW-1185">Reference proteome</keyword>
<dbReference type="PRINTS" id="PR00974">
    <property type="entry name" value="RIBOSOMALS18"/>
</dbReference>
<dbReference type="PANTHER" id="PTHR13479:SF40">
    <property type="entry name" value="SMALL RIBOSOMAL SUBUNIT PROTEIN BS18M"/>
    <property type="match status" value="1"/>
</dbReference>
<evidence type="ECO:0000256" key="3">
    <source>
        <dbReference type="ARBA" id="ARBA00023274"/>
    </source>
</evidence>
<dbReference type="Gene3D" id="4.10.640.10">
    <property type="entry name" value="Ribosomal protein S18"/>
    <property type="match status" value="1"/>
</dbReference>
<evidence type="ECO:0000256" key="5">
    <source>
        <dbReference type="HAMAP-Rule" id="MF_00270"/>
    </source>
</evidence>
<dbReference type="PANTHER" id="PTHR13479">
    <property type="entry name" value="30S RIBOSOMAL PROTEIN S18"/>
    <property type="match status" value="1"/>
</dbReference>
<dbReference type="OrthoDB" id="9812008at2"/>
<proteinExistence type="inferred from homology"/>
<dbReference type="GO" id="GO:0070181">
    <property type="term" value="F:small ribosomal subunit rRNA binding"/>
    <property type="evidence" value="ECO:0007669"/>
    <property type="project" value="TreeGrafter"/>
</dbReference>
<dbReference type="RefSeq" id="WP_161337815.1">
    <property type="nucleotide sequence ID" value="NZ_JBHSDG010000002.1"/>
</dbReference>
<keyword evidence="3 5" id="KW-0687">Ribonucleoprotein</keyword>
<dbReference type="Proteomes" id="UP000445696">
    <property type="component" value="Unassembled WGS sequence"/>
</dbReference>
<keyword evidence="5" id="KW-0694">RNA-binding</keyword>
<accession>A0A845MDV9</accession>
<dbReference type="HAMAP" id="MF_00270">
    <property type="entry name" value="Ribosomal_bS18"/>
    <property type="match status" value="1"/>
</dbReference>
<evidence type="ECO:0000313" key="8">
    <source>
        <dbReference type="Proteomes" id="UP000445696"/>
    </source>
</evidence>
<comment type="subunit">
    <text evidence="5">Part of the 30S ribosomal subunit. Forms a tight heterodimer with protein bS6.</text>
</comment>
<name>A0A845MDV9_9PROT</name>
<dbReference type="PROSITE" id="PS00057">
    <property type="entry name" value="RIBOSOMAL_S18"/>
    <property type="match status" value="1"/>
</dbReference>
<comment type="caution">
    <text evidence="7">The sequence shown here is derived from an EMBL/GenBank/DDBJ whole genome shotgun (WGS) entry which is preliminary data.</text>
</comment>
<keyword evidence="5" id="KW-0699">rRNA-binding</keyword>
<organism evidence="7 8">
    <name type="scientific">Sneathiella chungangensis</name>
    <dbReference type="NCBI Taxonomy" id="1418234"/>
    <lineage>
        <taxon>Bacteria</taxon>
        <taxon>Pseudomonadati</taxon>
        <taxon>Pseudomonadota</taxon>
        <taxon>Alphaproteobacteria</taxon>
        <taxon>Sneathiellales</taxon>
        <taxon>Sneathiellaceae</taxon>
        <taxon>Sneathiella</taxon>
    </lineage>
</organism>
<protein>
    <recommendedName>
        <fullName evidence="4 5">Small ribosomal subunit protein bS18</fullName>
    </recommendedName>
</protein>
<dbReference type="Pfam" id="PF01084">
    <property type="entry name" value="Ribosomal_S18"/>
    <property type="match status" value="1"/>
</dbReference>
<dbReference type="AlphaFoldDB" id="A0A845MDV9"/>
<evidence type="ECO:0000256" key="4">
    <source>
        <dbReference type="ARBA" id="ARBA00035141"/>
    </source>
</evidence>
<sequence length="78" mass="9030">MADAQRRPFFRRRKTCPFSGEGAPKIDYKDVKLLQRYVSERGKIMPSRITAVSSKKQRELATAIKRARHLALLPFLVK</sequence>
<evidence type="ECO:0000256" key="1">
    <source>
        <dbReference type="ARBA" id="ARBA00005589"/>
    </source>
</evidence>
<comment type="function">
    <text evidence="5">Binds as a heterodimer with protein bS6 to the central domain of the 16S rRNA, where it helps stabilize the platform of the 30S subunit.</text>
</comment>
<evidence type="ECO:0000256" key="6">
    <source>
        <dbReference type="RuleBase" id="RU003910"/>
    </source>
</evidence>
<dbReference type="EMBL" id="WTVA01000001">
    <property type="protein sequence ID" value="MZR21417.1"/>
    <property type="molecule type" value="Genomic_DNA"/>
</dbReference>
<reference evidence="7 8" key="1">
    <citation type="journal article" date="2014" name="Int. J. Syst. Evol. Microbiol.">
        <title>Sneathiella chungangensis sp. nov., isolated from a marine sand, and emended description of the genus Sneathiella.</title>
        <authorList>
            <person name="Siamphan C."/>
            <person name="Kim H."/>
            <person name="Lee J.S."/>
            <person name="Kim W."/>
        </authorList>
    </citation>
    <scope>NUCLEOTIDE SEQUENCE [LARGE SCALE GENOMIC DNA]</scope>
    <source>
        <strain evidence="7 8">KCTC 32476</strain>
    </source>
</reference>
<gene>
    <name evidence="5 7" type="primary">rpsR</name>
    <name evidence="7" type="ORF">GQF03_03645</name>
</gene>
<dbReference type="InterPro" id="IPR018275">
    <property type="entry name" value="Ribosomal_bS18_CS"/>
</dbReference>
<dbReference type="GO" id="GO:0003735">
    <property type="term" value="F:structural constituent of ribosome"/>
    <property type="evidence" value="ECO:0007669"/>
    <property type="project" value="InterPro"/>
</dbReference>
<dbReference type="InterPro" id="IPR001648">
    <property type="entry name" value="Ribosomal_bS18"/>
</dbReference>
<dbReference type="GO" id="GO:0006412">
    <property type="term" value="P:translation"/>
    <property type="evidence" value="ECO:0007669"/>
    <property type="project" value="UniProtKB-UniRule"/>
</dbReference>
<evidence type="ECO:0000313" key="7">
    <source>
        <dbReference type="EMBL" id="MZR21417.1"/>
    </source>
</evidence>
<dbReference type="GO" id="GO:0022627">
    <property type="term" value="C:cytosolic small ribosomal subunit"/>
    <property type="evidence" value="ECO:0007669"/>
    <property type="project" value="TreeGrafter"/>
</dbReference>
<comment type="similarity">
    <text evidence="1 5 6">Belongs to the bacterial ribosomal protein bS18 family.</text>
</comment>
<dbReference type="SUPFAM" id="SSF46911">
    <property type="entry name" value="Ribosomal protein S18"/>
    <property type="match status" value="1"/>
</dbReference>
<keyword evidence="2 5" id="KW-0689">Ribosomal protein</keyword>
<evidence type="ECO:0000256" key="2">
    <source>
        <dbReference type="ARBA" id="ARBA00022980"/>
    </source>
</evidence>
<dbReference type="NCBIfam" id="TIGR00165">
    <property type="entry name" value="S18"/>
    <property type="match status" value="1"/>
</dbReference>